<dbReference type="AlphaFoldDB" id="A0A518GBV0"/>
<protein>
    <submittedName>
        <fullName evidence="6">EcoKI restriction-modification system protein HsdS</fullName>
    </submittedName>
</protein>
<dbReference type="PANTHER" id="PTHR30408">
    <property type="entry name" value="TYPE-1 RESTRICTION ENZYME ECOKI SPECIFICITY PROTEIN"/>
    <property type="match status" value="1"/>
</dbReference>
<organism evidence="6 7">
    <name type="scientific">Aureliella helgolandensis</name>
    <dbReference type="NCBI Taxonomy" id="2527968"/>
    <lineage>
        <taxon>Bacteria</taxon>
        <taxon>Pseudomonadati</taxon>
        <taxon>Planctomycetota</taxon>
        <taxon>Planctomycetia</taxon>
        <taxon>Pirellulales</taxon>
        <taxon>Pirellulaceae</taxon>
        <taxon>Aureliella</taxon>
    </lineage>
</organism>
<comment type="similarity">
    <text evidence="1">Belongs to the type-I restriction system S methylase family.</text>
</comment>
<gene>
    <name evidence="6" type="ORF">Q31a_44130</name>
</gene>
<feature type="domain" description="Type I restriction modification DNA specificity" evidence="5">
    <location>
        <begin position="3"/>
        <end position="176"/>
    </location>
</feature>
<dbReference type="GO" id="GO:0003677">
    <property type="term" value="F:DNA binding"/>
    <property type="evidence" value="ECO:0007669"/>
    <property type="project" value="UniProtKB-KW"/>
</dbReference>
<reference evidence="6 7" key="1">
    <citation type="submission" date="2019-02" db="EMBL/GenBank/DDBJ databases">
        <title>Deep-cultivation of Planctomycetes and their phenomic and genomic characterization uncovers novel biology.</title>
        <authorList>
            <person name="Wiegand S."/>
            <person name="Jogler M."/>
            <person name="Boedeker C."/>
            <person name="Pinto D."/>
            <person name="Vollmers J."/>
            <person name="Rivas-Marin E."/>
            <person name="Kohn T."/>
            <person name="Peeters S.H."/>
            <person name="Heuer A."/>
            <person name="Rast P."/>
            <person name="Oberbeckmann S."/>
            <person name="Bunk B."/>
            <person name="Jeske O."/>
            <person name="Meyerdierks A."/>
            <person name="Storesund J.E."/>
            <person name="Kallscheuer N."/>
            <person name="Luecker S."/>
            <person name="Lage O.M."/>
            <person name="Pohl T."/>
            <person name="Merkel B.J."/>
            <person name="Hornburger P."/>
            <person name="Mueller R.-W."/>
            <person name="Bruemmer F."/>
            <person name="Labrenz M."/>
            <person name="Spormann A.M."/>
            <person name="Op den Camp H."/>
            <person name="Overmann J."/>
            <person name="Amann R."/>
            <person name="Jetten M.S.M."/>
            <person name="Mascher T."/>
            <person name="Medema M.H."/>
            <person name="Devos D.P."/>
            <person name="Kaster A.-K."/>
            <person name="Ovreas L."/>
            <person name="Rohde M."/>
            <person name="Galperin M.Y."/>
            <person name="Jogler C."/>
        </authorList>
    </citation>
    <scope>NUCLEOTIDE SEQUENCE [LARGE SCALE GENOMIC DNA]</scope>
    <source>
        <strain evidence="6 7">Q31a</strain>
    </source>
</reference>
<dbReference type="Pfam" id="PF01420">
    <property type="entry name" value="Methylase_S"/>
    <property type="match status" value="2"/>
</dbReference>
<accession>A0A518GBV0</accession>
<keyword evidence="2" id="KW-0680">Restriction system</keyword>
<evidence type="ECO:0000256" key="1">
    <source>
        <dbReference type="ARBA" id="ARBA00010923"/>
    </source>
</evidence>
<feature type="coiled-coil region" evidence="4">
    <location>
        <begin position="388"/>
        <end position="422"/>
    </location>
</feature>
<dbReference type="Gene3D" id="1.10.287.1120">
    <property type="entry name" value="Bipartite methylase S protein"/>
    <property type="match status" value="1"/>
</dbReference>
<proteinExistence type="inferred from homology"/>
<dbReference type="GO" id="GO:0009307">
    <property type="term" value="P:DNA restriction-modification system"/>
    <property type="evidence" value="ECO:0007669"/>
    <property type="project" value="UniProtKB-KW"/>
</dbReference>
<feature type="domain" description="Type I restriction modification DNA specificity" evidence="5">
    <location>
        <begin position="238"/>
        <end position="414"/>
    </location>
</feature>
<keyword evidence="7" id="KW-1185">Reference proteome</keyword>
<evidence type="ECO:0000313" key="7">
    <source>
        <dbReference type="Proteomes" id="UP000318017"/>
    </source>
</evidence>
<dbReference type="RefSeq" id="WP_145081899.1">
    <property type="nucleotide sequence ID" value="NZ_CP036298.1"/>
</dbReference>
<dbReference type="REBASE" id="356626">
    <property type="entry name" value="S1.Pba31aORF44120P"/>
</dbReference>
<evidence type="ECO:0000256" key="4">
    <source>
        <dbReference type="SAM" id="Coils"/>
    </source>
</evidence>
<dbReference type="Gene3D" id="3.90.220.20">
    <property type="entry name" value="DNA methylase specificity domains"/>
    <property type="match status" value="2"/>
</dbReference>
<dbReference type="Proteomes" id="UP000318017">
    <property type="component" value="Chromosome"/>
</dbReference>
<evidence type="ECO:0000256" key="3">
    <source>
        <dbReference type="ARBA" id="ARBA00023125"/>
    </source>
</evidence>
<evidence type="ECO:0000256" key="2">
    <source>
        <dbReference type="ARBA" id="ARBA00022747"/>
    </source>
</evidence>
<evidence type="ECO:0000259" key="5">
    <source>
        <dbReference type="Pfam" id="PF01420"/>
    </source>
</evidence>
<dbReference type="InterPro" id="IPR000055">
    <property type="entry name" value="Restrct_endonuc_typeI_TRD"/>
</dbReference>
<dbReference type="CDD" id="cd17287">
    <property type="entry name" value="RMtype1_S_EcoN10ORF171P_TRD2-CR2_like"/>
    <property type="match status" value="1"/>
</dbReference>
<keyword evidence="3" id="KW-0238">DNA-binding</keyword>
<dbReference type="SUPFAM" id="SSF116734">
    <property type="entry name" value="DNA methylase specificity domain"/>
    <property type="match status" value="2"/>
</dbReference>
<dbReference type="EMBL" id="CP036298">
    <property type="protein sequence ID" value="QDV26043.1"/>
    <property type="molecule type" value="Genomic_DNA"/>
</dbReference>
<dbReference type="OrthoDB" id="9811611at2"/>
<name>A0A518GBV0_9BACT</name>
<sequence length="437" mass="48897">MVPEGWIRTRIGDTNVVTSGGTPSRNVEAYWGGCIPWVTTGAIDFNIITQADEYITDDGLANSSAKLFPRRTLLVGLYGDGVTRGKVAMLGIEAATNQACAAILPSDSVLQEYLFYYIAFHYEQLRRLSSDGNQKNLSGGLIRSFPLLSPSLPEQEEIVSVFVTMDRLITLSERLISAKQKRKQALMQQLLTGEIRLQAFTNRRTKKPSHVVRVPAALRRGIYPPSVQPGIPKLIEKPDGWDEKTMAELLKTKKRRVQLDDDTEYDLVVAKRNRGGIEPRGKLRGEEIRTSSQFKVKAGDFVISRRQIIHGACGIVPASLDGAIVSNEYSVFTVNKHLDPGYLRLLSHSLYFQQTCFHSSVGVAVEKMIFKVEQWLKYPFLLPPVEEQRAITKTLETAEAEIALLKQRVKKLKQQKKGLMQQMLTGKTRVKLPKGAA</sequence>
<evidence type="ECO:0000313" key="6">
    <source>
        <dbReference type="EMBL" id="QDV26043.1"/>
    </source>
</evidence>
<dbReference type="InterPro" id="IPR052021">
    <property type="entry name" value="Type-I_RS_S_subunit"/>
</dbReference>
<dbReference type="KEGG" id="ahel:Q31a_44130"/>
<keyword evidence="4" id="KW-0175">Coiled coil</keyword>
<dbReference type="PANTHER" id="PTHR30408:SF12">
    <property type="entry name" value="TYPE I RESTRICTION ENZYME MJAVIII SPECIFICITY SUBUNIT"/>
    <property type="match status" value="1"/>
</dbReference>
<dbReference type="InterPro" id="IPR044946">
    <property type="entry name" value="Restrct_endonuc_typeI_TRD_sf"/>
</dbReference>